<dbReference type="Pfam" id="PF01050">
    <property type="entry name" value="MannoseP_isomer"/>
    <property type="match status" value="1"/>
</dbReference>
<feature type="domain" description="Mannose-6-phosphate isomerase type II C-terminal" evidence="1">
    <location>
        <begin position="3"/>
        <end position="30"/>
    </location>
</feature>
<dbReference type="GO" id="GO:0005976">
    <property type="term" value="P:polysaccharide metabolic process"/>
    <property type="evidence" value="ECO:0007669"/>
    <property type="project" value="InterPro"/>
</dbReference>
<dbReference type="AlphaFoldDB" id="A0A1A8XXK6"/>
<name>A0A1A8XXK6_9RHOO</name>
<accession>A0A1A8XXK6</accession>
<sequence>MVTPGTIPLEIIEVQLGGFMNEDRNARTEDSYCR</sequence>
<keyword evidence="3" id="KW-1185">Reference proteome</keyword>
<evidence type="ECO:0000313" key="3">
    <source>
        <dbReference type="Proteomes" id="UP000199600"/>
    </source>
</evidence>
<organism evidence="2 3">
    <name type="scientific">Candidatus Propionivibrio aalborgensis</name>
    <dbReference type="NCBI Taxonomy" id="1860101"/>
    <lineage>
        <taxon>Bacteria</taxon>
        <taxon>Pseudomonadati</taxon>
        <taxon>Pseudomonadota</taxon>
        <taxon>Betaproteobacteria</taxon>
        <taxon>Rhodocyclales</taxon>
        <taxon>Rhodocyclaceae</taxon>
        <taxon>Propionivibrio</taxon>
    </lineage>
</organism>
<protein>
    <recommendedName>
        <fullName evidence="1">Mannose-6-phosphate isomerase type II C-terminal domain-containing protein</fullName>
    </recommendedName>
</protein>
<reference evidence="2 3" key="1">
    <citation type="submission" date="2016-06" db="EMBL/GenBank/DDBJ databases">
        <authorList>
            <person name="Kjaerup R.B."/>
            <person name="Dalgaard T.S."/>
            <person name="Juul-Madsen H.R."/>
        </authorList>
    </citation>
    <scope>NUCLEOTIDE SEQUENCE [LARGE SCALE GENOMIC DNA]</scope>
    <source>
        <strain evidence="2">2</strain>
    </source>
</reference>
<evidence type="ECO:0000259" key="1">
    <source>
        <dbReference type="Pfam" id="PF01050"/>
    </source>
</evidence>
<dbReference type="InterPro" id="IPR001538">
    <property type="entry name" value="Man6P_isomerase-2_C"/>
</dbReference>
<proteinExistence type="predicted"/>
<gene>
    <name evidence="2" type="ORF">PROAA_320078</name>
</gene>
<dbReference type="Proteomes" id="UP000199600">
    <property type="component" value="Unassembled WGS sequence"/>
</dbReference>
<dbReference type="GO" id="GO:0016779">
    <property type="term" value="F:nucleotidyltransferase activity"/>
    <property type="evidence" value="ECO:0007669"/>
    <property type="project" value="InterPro"/>
</dbReference>
<dbReference type="EMBL" id="FLQY01000246">
    <property type="protein sequence ID" value="SBT09446.1"/>
    <property type="molecule type" value="Genomic_DNA"/>
</dbReference>
<evidence type="ECO:0000313" key="2">
    <source>
        <dbReference type="EMBL" id="SBT09446.1"/>
    </source>
</evidence>